<dbReference type="Proteomes" id="UP000287198">
    <property type="component" value="Unassembled WGS sequence"/>
</dbReference>
<dbReference type="Gene3D" id="3.30.360.10">
    <property type="entry name" value="Dihydrodipicolinate Reductase, domain 2"/>
    <property type="match status" value="1"/>
</dbReference>
<evidence type="ECO:0000259" key="13">
    <source>
        <dbReference type="Pfam" id="PF00742"/>
    </source>
</evidence>
<evidence type="ECO:0000256" key="9">
    <source>
        <dbReference type="ARBA" id="ARBA00023167"/>
    </source>
</evidence>
<evidence type="ECO:0000256" key="3">
    <source>
        <dbReference type="ARBA" id="ARBA00005062"/>
    </source>
</evidence>
<evidence type="ECO:0000256" key="2">
    <source>
        <dbReference type="ARBA" id="ARBA00005056"/>
    </source>
</evidence>
<evidence type="ECO:0000256" key="1">
    <source>
        <dbReference type="ARBA" id="ARBA00001920"/>
    </source>
</evidence>
<comment type="pathway">
    <text evidence="2">Amino-acid biosynthesis; L-threonine biosynthesis; L-threonine from L-aspartate: step 3/5.</text>
</comment>
<comment type="pathway">
    <text evidence="3">Amino-acid biosynthesis; L-methionine biosynthesis via de novo pathway; L-homoserine from L-aspartate: step 3/3.</text>
</comment>
<evidence type="ECO:0000256" key="8">
    <source>
        <dbReference type="ARBA" id="ARBA00023002"/>
    </source>
</evidence>
<dbReference type="SUPFAM" id="SSF55347">
    <property type="entry name" value="Glyceraldehyde-3-phosphate dehydrogenase-like, C-terminal domain"/>
    <property type="match status" value="1"/>
</dbReference>
<dbReference type="AlphaFoldDB" id="A0A432XSI1"/>
<dbReference type="UniPathway" id="UPA00050">
    <property type="reaction ID" value="UER00063"/>
</dbReference>
<protein>
    <recommendedName>
        <fullName evidence="4">homoserine dehydrogenase</fullName>
        <ecNumber evidence="4">1.1.1.3</ecNumber>
    </recommendedName>
</protein>
<feature type="domain" description="Aspartate/homoserine dehydrogenase NAD-binding" evidence="14">
    <location>
        <begin position="49"/>
        <end position="124"/>
    </location>
</feature>
<evidence type="ECO:0000256" key="12">
    <source>
        <dbReference type="RuleBase" id="RU004171"/>
    </source>
</evidence>
<dbReference type="OrthoDB" id="9799110at2"/>
<dbReference type="Gene3D" id="3.40.50.720">
    <property type="entry name" value="NAD(P)-binding Rossmann-like Domain"/>
    <property type="match status" value="1"/>
</dbReference>
<dbReference type="PANTHER" id="PTHR43070:SF5">
    <property type="entry name" value="HOMOSERINE DEHYDROGENASE"/>
    <property type="match status" value="1"/>
</dbReference>
<evidence type="ECO:0000256" key="10">
    <source>
        <dbReference type="ARBA" id="ARBA00048841"/>
    </source>
</evidence>
<dbReference type="SUPFAM" id="SSF51735">
    <property type="entry name" value="NAD(P)-binding Rossmann-fold domains"/>
    <property type="match status" value="1"/>
</dbReference>
<dbReference type="InterPro" id="IPR019811">
    <property type="entry name" value="HDH_CS"/>
</dbReference>
<dbReference type="PROSITE" id="PS01042">
    <property type="entry name" value="HOMOSER_DHGENASE"/>
    <property type="match status" value="1"/>
</dbReference>
<dbReference type="GO" id="GO:0050661">
    <property type="term" value="F:NADP binding"/>
    <property type="evidence" value="ECO:0007669"/>
    <property type="project" value="InterPro"/>
</dbReference>
<sequence length="332" mass="36234">MQSNVKHQSQTEPKFAVVVVGVGQVGSCWLEKFGPTLPPSAMVHSRHNSRNPLTVTAIEKLQSEGLIPLVLDLTASETVSRCYPEWIAAGADIISANKYAGAADSAFYQQVKTALKKHRRQWLYAATVGAGVPVPQTVRECYEAGDSVLKVEGNFSGSLTWIFQQYRPGDKLSELLRKAREAGITEPDPRTDLGGMDVAKKLLIVAREAGWDFELADADIQDLVLTSSLDEELDAAFDQWRLANYPDATQFCYVGRLETDGHQRVKASAALEPVTGESPYAELAPERAYFRVWTAKDPVKAIPVEGVGAGLEATAAAVHKDVLAAIKHYDNH</sequence>
<name>A0A432XSI1_9GAMM</name>
<dbReference type="Pfam" id="PF03447">
    <property type="entry name" value="NAD_binding_3"/>
    <property type="match status" value="1"/>
</dbReference>
<feature type="domain" description="Homoserine dehydrogenase catalytic" evidence="13">
    <location>
        <begin position="133"/>
        <end position="323"/>
    </location>
</feature>
<dbReference type="EC" id="1.1.1.3" evidence="4"/>
<keyword evidence="8" id="KW-0560">Oxidoreductase</keyword>
<comment type="similarity">
    <text evidence="12">Belongs to the homoserine dehydrogenase family.</text>
</comment>
<keyword evidence="16" id="KW-1185">Reference proteome</keyword>
<keyword evidence="6" id="KW-0791">Threonine biosynthesis</keyword>
<keyword evidence="7" id="KW-0521">NADP</keyword>
<evidence type="ECO:0000259" key="14">
    <source>
        <dbReference type="Pfam" id="PF03447"/>
    </source>
</evidence>
<dbReference type="InterPro" id="IPR005106">
    <property type="entry name" value="Asp/hSer_DH_NAD-bd"/>
</dbReference>
<evidence type="ECO:0000256" key="4">
    <source>
        <dbReference type="ARBA" id="ARBA00013213"/>
    </source>
</evidence>
<evidence type="ECO:0000256" key="7">
    <source>
        <dbReference type="ARBA" id="ARBA00022857"/>
    </source>
</evidence>
<evidence type="ECO:0000313" key="15">
    <source>
        <dbReference type="EMBL" id="RUO51541.1"/>
    </source>
</evidence>
<dbReference type="GO" id="GO:0004412">
    <property type="term" value="F:homoserine dehydrogenase activity"/>
    <property type="evidence" value="ECO:0007669"/>
    <property type="project" value="UniProtKB-EC"/>
</dbReference>
<comment type="caution">
    <text evidence="15">The sequence shown here is derived from an EMBL/GenBank/DDBJ whole genome shotgun (WGS) entry which is preliminary data.</text>
</comment>
<evidence type="ECO:0000313" key="16">
    <source>
        <dbReference type="Proteomes" id="UP000287198"/>
    </source>
</evidence>
<dbReference type="UniPathway" id="UPA00051">
    <property type="reaction ID" value="UER00465"/>
</dbReference>
<dbReference type="PANTHER" id="PTHR43070">
    <property type="match status" value="1"/>
</dbReference>
<comment type="catalytic activity">
    <reaction evidence="10">
        <text>L-homoserine + NADP(+) = L-aspartate 4-semialdehyde + NADPH + H(+)</text>
        <dbReference type="Rhea" id="RHEA:15761"/>
        <dbReference type="ChEBI" id="CHEBI:15378"/>
        <dbReference type="ChEBI" id="CHEBI:57476"/>
        <dbReference type="ChEBI" id="CHEBI:57783"/>
        <dbReference type="ChEBI" id="CHEBI:58349"/>
        <dbReference type="ChEBI" id="CHEBI:537519"/>
        <dbReference type="EC" id="1.1.1.3"/>
    </reaction>
    <physiologicalReaction direction="right-to-left" evidence="10">
        <dbReference type="Rhea" id="RHEA:15763"/>
    </physiologicalReaction>
</comment>
<keyword evidence="9" id="KW-0486">Methionine biosynthesis</keyword>
<keyword evidence="5" id="KW-0028">Amino-acid biosynthesis</keyword>
<dbReference type="InterPro" id="IPR036291">
    <property type="entry name" value="NAD(P)-bd_dom_sf"/>
</dbReference>
<evidence type="ECO:0000256" key="6">
    <source>
        <dbReference type="ARBA" id="ARBA00022697"/>
    </source>
</evidence>
<dbReference type="Pfam" id="PF00742">
    <property type="entry name" value="Homoserine_dh"/>
    <property type="match status" value="1"/>
</dbReference>
<dbReference type="InterPro" id="IPR001342">
    <property type="entry name" value="HDH_cat"/>
</dbReference>
<comment type="cofactor">
    <cofactor evidence="1">
        <name>a metal cation</name>
        <dbReference type="ChEBI" id="CHEBI:25213"/>
    </cofactor>
</comment>
<organism evidence="15 16">
    <name type="scientific">Pseudidiomarina halophila</name>
    <dbReference type="NCBI Taxonomy" id="1449799"/>
    <lineage>
        <taxon>Bacteria</taxon>
        <taxon>Pseudomonadati</taxon>
        <taxon>Pseudomonadota</taxon>
        <taxon>Gammaproteobacteria</taxon>
        <taxon>Alteromonadales</taxon>
        <taxon>Idiomarinaceae</taxon>
        <taxon>Pseudidiomarina</taxon>
    </lineage>
</organism>
<comment type="catalytic activity">
    <reaction evidence="11">
        <text>L-homoserine + NAD(+) = L-aspartate 4-semialdehyde + NADH + H(+)</text>
        <dbReference type="Rhea" id="RHEA:15757"/>
        <dbReference type="ChEBI" id="CHEBI:15378"/>
        <dbReference type="ChEBI" id="CHEBI:57476"/>
        <dbReference type="ChEBI" id="CHEBI:57540"/>
        <dbReference type="ChEBI" id="CHEBI:57945"/>
        <dbReference type="ChEBI" id="CHEBI:537519"/>
        <dbReference type="EC" id="1.1.1.3"/>
    </reaction>
    <physiologicalReaction direction="right-to-left" evidence="11">
        <dbReference type="Rhea" id="RHEA:15759"/>
    </physiologicalReaction>
</comment>
<dbReference type="GO" id="GO:0009090">
    <property type="term" value="P:homoserine biosynthetic process"/>
    <property type="evidence" value="ECO:0007669"/>
    <property type="project" value="TreeGrafter"/>
</dbReference>
<dbReference type="EMBL" id="PIPW01000004">
    <property type="protein sequence ID" value="RUO51541.1"/>
    <property type="molecule type" value="Genomic_DNA"/>
</dbReference>
<dbReference type="RefSeq" id="WP_126764377.1">
    <property type="nucleotide sequence ID" value="NZ_JBHLTZ010000014.1"/>
</dbReference>
<dbReference type="GO" id="GO:0009088">
    <property type="term" value="P:threonine biosynthetic process"/>
    <property type="evidence" value="ECO:0007669"/>
    <property type="project" value="UniProtKB-UniPathway"/>
</dbReference>
<dbReference type="GO" id="GO:0009086">
    <property type="term" value="P:methionine biosynthetic process"/>
    <property type="evidence" value="ECO:0007669"/>
    <property type="project" value="UniProtKB-KW"/>
</dbReference>
<reference evidence="16" key="1">
    <citation type="journal article" date="2018" name="Front. Microbiol.">
        <title>Genome-Based Analysis Reveals the Taxonomy and Diversity of the Family Idiomarinaceae.</title>
        <authorList>
            <person name="Liu Y."/>
            <person name="Lai Q."/>
            <person name="Shao Z."/>
        </authorList>
    </citation>
    <scope>NUCLEOTIDE SEQUENCE [LARGE SCALE GENOMIC DNA]</scope>
    <source>
        <strain evidence="16">BH195</strain>
    </source>
</reference>
<evidence type="ECO:0000256" key="5">
    <source>
        <dbReference type="ARBA" id="ARBA00022605"/>
    </source>
</evidence>
<dbReference type="InterPro" id="IPR011147">
    <property type="entry name" value="Bifunc_Aspkin/hSer_DH"/>
</dbReference>
<accession>A0A432XSI1</accession>
<gene>
    <name evidence="15" type="ORF">CWI69_11195</name>
</gene>
<proteinExistence type="inferred from homology"/>
<evidence type="ECO:0000256" key="11">
    <source>
        <dbReference type="ARBA" id="ARBA00049031"/>
    </source>
</evidence>